<reference evidence="2 3" key="1">
    <citation type="submission" date="2014-12" db="EMBL/GenBank/DDBJ databases">
        <title>Genome sequence of Flavobacterium beibuense RSKm HC5.</title>
        <authorList>
            <person name="Kim J.F."/>
            <person name="Song J.Y."/>
            <person name="Kwak M.-J."/>
            <person name="Lee S.-W."/>
        </authorList>
    </citation>
    <scope>NUCLEOTIDE SEQUENCE [LARGE SCALE GENOMIC DNA]</scope>
    <source>
        <strain evidence="2 3">RSKm HC5</strain>
    </source>
</reference>
<dbReference type="Pfam" id="PF18939">
    <property type="entry name" value="DUF5686"/>
    <property type="match status" value="1"/>
</dbReference>
<keyword evidence="1" id="KW-0732">Signal</keyword>
<dbReference type="InterPro" id="IPR043741">
    <property type="entry name" value="DUF5686"/>
</dbReference>
<name>A0A444WJ87_9FLAO</name>
<dbReference type="Proteomes" id="UP000289775">
    <property type="component" value="Unassembled WGS sequence"/>
</dbReference>
<keyword evidence="3" id="KW-1185">Reference proteome</keyword>
<evidence type="ECO:0000313" key="2">
    <source>
        <dbReference type="EMBL" id="RYJ45742.1"/>
    </source>
</evidence>
<organism evidence="2 3">
    <name type="scientific">Flavobacterium beibuense</name>
    <dbReference type="NCBI Taxonomy" id="657326"/>
    <lineage>
        <taxon>Bacteria</taxon>
        <taxon>Pseudomonadati</taxon>
        <taxon>Bacteroidota</taxon>
        <taxon>Flavobacteriia</taxon>
        <taxon>Flavobacteriales</taxon>
        <taxon>Flavobacteriaceae</taxon>
        <taxon>Flavobacterium</taxon>
    </lineage>
</organism>
<feature type="chain" id="PRO_5019088423" evidence="1">
    <location>
        <begin position="20"/>
        <end position="827"/>
    </location>
</feature>
<evidence type="ECO:0000256" key="1">
    <source>
        <dbReference type="SAM" id="SignalP"/>
    </source>
</evidence>
<accession>A0A444WJ87</accession>
<dbReference type="Gene3D" id="2.60.40.1120">
    <property type="entry name" value="Carboxypeptidase-like, regulatory domain"/>
    <property type="match status" value="1"/>
</dbReference>
<dbReference type="SUPFAM" id="SSF49464">
    <property type="entry name" value="Carboxypeptidase regulatory domain-like"/>
    <property type="match status" value="1"/>
</dbReference>
<comment type="caution">
    <text evidence="2">The sequence shown here is derived from an EMBL/GenBank/DDBJ whole genome shotgun (WGS) entry which is preliminary data.</text>
</comment>
<dbReference type="EMBL" id="JUIW01000001">
    <property type="protein sequence ID" value="RYJ45742.1"/>
    <property type="molecule type" value="Genomic_DNA"/>
</dbReference>
<sequence>MYKLITCLLLLFTTLNTSAQIKGKITTTNGEPVPFVSVSLENTYTGTTANEEGVYELGIKKTGTYVVVFQSIGFKTKKETINITSLPHTLNIVLQDETYTLSEVVISNTENPANRIIREAIAHKKENSEKTGRFEADFYSKGLFRVKNVPTKIMGVKVEDEEMTSVLDSTGSGIVYLSETVSKITFEQPNNLKERIVASKISGNDNGFSYNTALGTYYNFYDNYIEFNIKMISPLANNAFNYYKYKFEGTFFDDNNNSISKIKVIPRRDKEPVFEGYIYIVDDSWAIYAVDFDIKGYRMQQPILENLNLKQNFSYNTTNRIWAKNSQTFDIKAGIFGVGITGTFTHVYNNYVFRDHFEKGTFGKEIVYIEEDSNKKDSIYWQTMRPIPLTDEEVTDYFKKDSIQTVHKSPAYLDSIDKKNNKFHLTDIISGYTYRNSAKNTRYSYDGLLQIPMYNTVQGWVFKSGLSFRHYDEDTKKYTSVGADFNYGVAEDRLRVTGWLSHRFGKVGIFTLSGGSKTEQFNASQPISPFVNSVSTLFFKDNYMKLYDKTFARLNYSKEIFTGLNMGGSVQYLRRKQLFNNTDYVLIKNDHDYTSNNPLAPNDYTTPAFDTHHLMEATVNATVRFGQKYITRPDGKINVSTANYPTIAVQYTKAFAASESQYEYDFIAARTFYNVTLGNKGDFGINLKAGKFFNADNIAFMDYKHFNGNQTHVNSGNGNLNAFNLLPYYSHSTNDSYFESHVEHNFKGFIMNKIPLLNKLQWNLVVGYHGIATPDYKPYHEFTAGFDNIGFGKFRVFRVDYVRAYQGGFATDGIMFGLKFLDIVDSL</sequence>
<evidence type="ECO:0000313" key="3">
    <source>
        <dbReference type="Proteomes" id="UP000289775"/>
    </source>
</evidence>
<dbReference type="InterPro" id="IPR008969">
    <property type="entry name" value="CarboxyPept-like_regulatory"/>
</dbReference>
<dbReference type="OrthoDB" id="983143at2"/>
<proteinExistence type="predicted"/>
<gene>
    <name evidence="2" type="ORF">NU09_0334</name>
</gene>
<protein>
    <submittedName>
        <fullName evidence="2">Putative outer membrane protein</fullName>
    </submittedName>
</protein>
<dbReference type="RefSeq" id="WP_129749505.1">
    <property type="nucleotide sequence ID" value="NZ_JUIW01000001.1"/>
</dbReference>
<dbReference type="AlphaFoldDB" id="A0A444WJ87"/>
<feature type="signal peptide" evidence="1">
    <location>
        <begin position="1"/>
        <end position="19"/>
    </location>
</feature>
<dbReference type="Pfam" id="PF13715">
    <property type="entry name" value="CarbopepD_reg_2"/>
    <property type="match status" value="1"/>
</dbReference>